<keyword evidence="2 3" id="KW-0040">ANK repeat</keyword>
<feature type="region of interest" description="Disordered" evidence="4">
    <location>
        <begin position="815"/>
        <end position="865"/>
    </location>
</feature>
<dbReference type="SMART" id="SM00248">
    <property type="entry name" value="ANK"/>
    <property type="match status" value="26"/>
</dbReference>
<accession>A0AAV9VL03</accession>
<evidence type="ECO:0000256" key="3">
    <source>
        <dbReference type="PROSITE-ProRule" id="PRU00023"/>
    </source>
</evidence>
<feature type="compositionally biased region" description="Acidic residues" evidence="4">
    <location>
        <begin position="2179"/>
        <end position="2189"/>
    </location>
</feature>
<dbReference type="SMART" id="SM00449">
    <property type="entry name" value="SPRY"/>
    <property type="match status" value="1"/>
</dbReference>
<dbReference type="SUPFAM" id="SSF49899">
    <property type="entry name" value="Concanavalin A-like lectins/glucanases"/>
    <property type="match status" value="1"/>
</dbReference>
<feature type="repeat" description="ANK" evidence="3">
    <location>
        <begin position="1227"/>
        <end position="1259"/>
    </location>
</feature>
<dbReference type="InterPro" id="IPR002110">
    <property type="entry name" value="Ankyrin_rpt"/>
</dbReference>
<feature type="region of interest" description="Disordered" evidence="4">
    <location>
        <begin position="990"/>
        <end position="1009"/>
    </location>
</feature>
<dbReference type="Gene3D" id="2.60.120.920">
    <property type="match status" value="1"/>
</dbReference>
<dbReference type="Pfam" id="PF24883">
    <property type="entry name" value="NPHP3_N"/>
    <property type="match status" value="1"/>
</dbReference>
<dbReference type="PANTHER" id="PTHR24126:SF14">
    <property type="entry name" value="ANK_REP_REGION DOMAIN-CONTAINING PROTEIN"/>
    <property type="match status" value="1"/>
</dbReference>
<keyword evidence="7" id="KW-1185">Reference proteome</keyword>
<proteinExistence type="predicted"/>
<evidence type="ECO:0000256" key="4">
    <source>
        <dbReference type="SAM" id="MobiDB-lite"/>
    </source>
</evidence>
<dbReference type="InterPro" id="IPR044736">
    <property type="entry name" value="Gid1/RanBPM/SPLA_SPRY"/>
</dbReference>
<comment type="caution">
    <text evidence="6">The sequence shown here is derived from an EMBL/GenBank/DDBJ whole genome shotgun (WGS) entry which is preliminary data.</text>
</comment>
<evidence type="ECO:0000259" key="5">
    <source>
        <dbReference type="PROSITE" id="PS50188"/>
    </source>
</evidence>
<dbReference type="PRINTS" id="PR01415">
    <property type="entry name" value="ANKYRIN"/>
</dbReference>
<feature type="repeat" description="ANK" evidence="3">
    <location>
        <begin position="1695"/>
        <end position="1722"/>
    </location>
</feature>
<name>A0AAV9VL03_9PEZI</name>
<dbReference type="PROSITE" id="PS50088">
    <property type="entry name" value="ANK_REPEAT"/>
    <property type="match status" value="9"/>
</dbReference>
<dbReference type="InterPro" id="IPR056884">
    <property type="entry name" value="NPHP3-like_N"/>
</dbReference>
<evidence type="ECO:0000256" key="1">
    <source>
        <dbReference type="ARBA" id="ARBA00022737"/>
    </source>
</evidence>
<feature type="compositionally biased region" description="Basic and acidic residues" evidence="4">
    <location>
        <begin position="849"/>
        <end position="860"/>
    </location>
</feature>
<feature type="repeat" description="ANK" evidence="3">
    <location>
        <begin position="1528"/>
        <end position="1560"/>
    </location>
</feature>
<feature type="repeat" description="ANK" evidence="3">
    <location>
        <begin position="1595"/>
        <end position="1627"/>
    </location>
</feature>
<dbReference type="Proteomes" id="UP001373714">
    <property type="component" value="Unassembled WGS sequence"/>
</dbReference>
<dbReference type="PROSITE" id="PS50297">
    <property type="entry name" value="ANK_REP_REGION"/>
    <property type="match status" value="9"/>
</dbReference>
<feature type="repeat" description="ANK" evidence="3">
    <location>
        <begin position="1361"/>
        <end position="1393"/>
    </location>
</feature>
<feature type="repeat" description="ANK" evidence="3">
    <location>
        <begin position="1495"/>
        <end position="1527"/>
    </location>
</feature>
<dbReference type="SUPFAM" id="SSF48403">
    <property type="entry name" value="Ankyrin repeat"/>
    <property type="match status" value="4"/>
</dbReference>
<dbReference type="PROSITE" id="PS50188">
    <property type="entry name" value="B302_SPRY"/>
    <property type="match status" value="1"/>
</dbReference>
<feature type="repeat" description="ANK" evidence="3">
    <location>
        <begin position="1194"/>
        <end position="1226"/>
    </location>
</feature>
<reference evidence="6 7" key="1">
    <citation type="submission" date="2019-10" db="EMBL/GenBank/DDBJ databases">
        <authorList>
            <person name="Palmer J.M."/>
        </authorList>
    </citation>
    <scope>NUCLEOTIDE SEQUENCE [LARGE SCALE GENOMIC DNA]</scope>
    <source>
        <strain evidence="6 7">TWF730</strain>
    </source>
</reference>
<dbReference type="InterPro" id="IPR013320">
    <property type="entry name" value="ConA-like_dom_sf"/>
</dbReference>
<feature type="compositionally biased region" description="Basic and acidic residues" evidence="4">
    <location>
        <begin position="815"/>
        <end position="836"/>
    </location>
</feature>
<dbReference type="InterPro" id="IPR036770">
    <property type="entry name" value="Ankyrin_rpt-contain_sf"/>
</dbReference>
<dbReference type="Pfam" id="PF00622">
    <property type="entry name" value="SPRY"/>
    <property type="match status" value="1"/>
</dbReference>
<dbReference type="InterPro" id="IPR001870">
    <property type="entry name" value="B30.2/SPRY"/>
</dbReference>
<organism evidence="6 7">
    <name type="scientific">Orbilia blumenaviensis</name>
    <dbReference type="NCBI Taxonomy" id="1796055"/>
    <lineage>
        <taxon>Eukaryota</taxon>
        <taxon>Fungi</taxon>
        <taxon>Dikarya</taxon>
        <taxon>Ascomycota</taxon>
        <taxon>Pezizomycotina</taxon>
        <taxon>Orbiliomycetes</taxon>
        <taxon>Orbiliales</taxon>
        <taxon>Orbiliaceae</taxon>
        <taxon>Orbilia</taxon>
    </lineage>
</organism>
<gene>
    <name evidence="6" type="primary">ANKRD42</name>
    <name evidence="6" type="ORF">TWF730_000184</name>
</gene>
<feature type="repeat" description="ANK" evidence="3">
    <location>
        <begin position="1394"/>
        <end position="1426"/>
    </location>
</feature>
<dbReference type="Pfam" id="PF12796">
    <property type="entry name" value="Ank_2"/>
    <property type="match status" value="6"/>
</dbReference>
<sequence length="2189" mass="240646">MPQARVVDSAQHVSYERPRNWLKHLQPKSPTPYLFNHACQNINIYWVRIFLIPSFKSDKEGVIIESLTPLFPSAKIVEIQALQSISVRFTPYKTLQDGAYSIITELALLLITEHKSFQNIALITSSIINFGGSPKDSEDPLVPRSDASFRDQSGQYLQTHRVIHKTRGLLETLEHHFSLISKRYSLWSATSTEGLQRGLPHFRKLKYASVKQDDWVLDNNERTSNIVNEIERNVHDRRIVLQEQGYKLGQITSKLLDAGSSFAFSSSVNSSSMSWVLKNNQYNDWYSAEKTSHLNIAGEIGSGVSVVSDHIIKTLFEAGAVVLSFSFNKENIWQNSIRSMVSSLTRQLLLDMPYLHSRVMPLLLSLNSKNNLTDYDIAGLLYDLVRSSWLESPIYLAIKRADECRNGVDRVVEILNSILSIRLPGRGCIKLMTTGLQSKGFSHIEGGNYEVRLTEQEKMAEMIKDMTQQTAINLTELNPLWEEFQDQIHQKVNTGQPSFLLARRQLQLLENPDIRSTKSAISQLLDSIPETLSDSYQQVLEGKAHDNQPWAITALKWLAHSFRPVKQNELAVALALGTSGVTAENLQEHCPWEVSEDVSRVFPGTTKMVRDEIQLIHCSLHNYLNAKYSGAGAQSKTSFHRDMTKLCLDYLRIVKDDKTLTGPESIGLIELSSSRHLGLLEYAVKYWPRHFKAGYERYPSPAIDVSPNSHHIVNGGNDPAEGGSYCEGENGSSILTQNFANDGVLDPVSIPELPSEVLSFLKDKELFDLWSKLAWCFDGSIPGTHRIDSVLEFAARYELVDLMVYSLAQARNEEKVPEAKLEKERESQVALSREEEAVSEPPQGETETEEGKSEDSEKNPEYNQVGLKGSDLTRVLISACRSGSLGIVKLLERLGVKSKAALLEAAKAGQEEICKFMIREHDKIDEGLASDYYFGLLEILAGNGMGVAMDALIELKPGLLNWTLSKSDSKLIDALKVAIENGHQVLARKLKPPEASAGGHPYEPRDKSDRLWSRAAERGYTEIAQLLLKLETPEDQISQATDELLYIAAANGHLDLVRAVIDLSGSSVAFSTAGDLKTPLEIASTNGHWLVVQELLSRVNSQPDVPKPWIKRSKTVRLDALPTKAQPKEERESNGVIDKPNIELTSFQLCLHSALRLSASHGHLKIVKTLLAFIIKETADGKQSIADGIAKDSDGQNALHLAAANGHLDVVVELLNNKMPVESVSNRGWTAIAYAANGGFSNLVKALIQSKANINVFDDEGNTPHHLAVKKSSLPTIRALQAISNNARLANKAGYTPLWLAAEMGECSLIKALLVDTAPILEKIQYQAKGSLINAAVKSERLEIVKLFADIGEDCKSKDDSGEFPLSLASSVGNIPIMKLLLDKGADVSGRNSCGQTALYLAVKGNHPKACELLLERGANQNIQDDTPISPLFLAVRDNHAELVAILLSKAPYGIHVNQKNLCPGWTALHASYKSIEITRALLEAGADPNTCDTSGGTPIFIAGGAGQKEIAELLIAHGAKVNIKDRIGSTAAHHAAWNNHLEVFKLLLANGADVNQQRVDGTTAGHLAILKKATPVFEFIVNEPKADLNLIDEELGTMLTYAAYCGNVEYVEMLLKRGANVNVCGGDNHSALQAAIISGNKTIVELILAKQPDINALGGEFGSALHAAISKNLPVIVSLLLAQGTADMYLTDWEGATPIELAARSYSTELLEIFVEKGADLGRPGGKYGSALHAAIEGCRLGTTEFLLKNGVDPQKAVEGKDLPIQLACKHGFADIVRLLCDHGAQLVQRNPEKPEVESSADLALKAGKLELLVYLLSKIDTKDERDRLGHIALKEAIDSYSAEDVEQILKAGIDPNSRNTRQETPIIKAVTENDIRIIKMLLVYGADPSLEDGCQRNALSWAAHFGFMEIFGTILESMRPSENFGSYCNKALHAAIASKQKDMVSKLIQEHVDQSAGDRNNWLPIQIAQIYGFSDIERLLNTKFSEGDTPQRVPSHWHEYDRAEAIKLSADKMTASIATLDTSQRQIVARANFCIPNMQGNITDHPDLSYWEIAIHREGDIDALAGSDDGNIYANGANYSRNYGSGFGIGDVVGCGVILDRKLAFYTLNGKFLGVAFKDVIGQVYPAVSINSSLVGLEISINFGQSKDKPFTYSYLATDIDEDKLTPTKPSNTGSGGEDEEFDDDEW</sequence>
<evidence type="ECO:0000313" key="6">
    <source>
        <dbReference type="EMBL" id="KAK6362728.1"/>
    </source>
</evidence>
<dbReference type="CDD" id="cd12885">
    <property type="entry name" value="SPRY_RanBP_like"/>
    <property type="match status" value="1"/>
</dbReference>
<keyword evidence="1" id="KW-0677">Repeat</keyword>
<dbReference type="InterPro" id="IPR003877">
    <property type="entry name" value="SPRY_dom"/>
</dbReference>
<feature type="region of interest" description="Disordered" evidence="4">
    <location>
        <begin position="2165"/>
        <end position="2189"/>
    </location>
</feature>
<dbReference type="Gene3D" id="1.25.40.20">
    <property type="entry name" value="Ankyrin repeat-containing domain"/>
    <property type="match status" value="5"/>
</dbReference>
<dbReference type="PANTHER" id="PTHR24126">
    <property type="entry name" value="ANKYRIN REPEAT, PH AND SEC7 DOMAIN CONTAINING PROTEIN SECG-RELATED"/>
    <property type="match status" value="1"/>
</dbReference>
<feature type="repeat" description="ANK" evidence="3">
    <location>
        <begin position="1863"/>
        <end position="1895"/>
    </location>
</feature>
<dbReference type="EMBL" id="JAVHNS010000001">
    <property type="protein sequence ID" value="KAK6362728.1"/>
    <property type="molecule type" value="Genomic_DNA"/>
</dbReference>
<feature type="domain" description="B30.2/SPRY" evidence="5">
    <location>
        <begin position="1932"/>
        <end position="2150"/>
    </location>
</feature>
<evidence type="ECO:0000313" key="7">
    <source>
        <dbReference type="Proteomes" id="UP001373714"/>
    </source>
</evidence>
<dbReference type="InterPro" id="IPR043136">
    <property type="entry name" value="B30.2/SPRY_sf"/>
</dbReference>
<protein>
    <submittedName>
        <fullName evidence="6">Ankyrin Repeat Protein</fullName>
    </submittedName>
</protein>
<evidence type="ECO:0000256" key="2">
    <source>
        <dbReference type="ARBA" id="ARBA00023043"/>
    </source>
</evidence>